<evidence type="ECO:0000256" key="2">
    <source>
        <dbReference type="SAM" id="Phobius"/>
    </source>
</evidence>
<keyword evidence="2" id="KW-0472">Membrane</keyword>
<dbReference type="Proteomes" id="UP000078240">
    <property type="component" value="Unassembled WGS sequence"/>
</dbReference>
<keyword evidence="2" id="KW-1133">Transmembrane helix</keyword>
<dbReference type="EMBL" id="LSBH01000002">
    <property type="protein sequence ID" value="OAQ84382.1"/>
    <property type="molecule type" value="Genomic_DNA"/>
</dbReference>
<reference evidence="4 5" key="1">
    <citation type="submission" date="2016-02" db="EMBL/GenBank/DDBJ databases">
        <title>Biosynthesis of antibiotic leucinostatins and their inhibition on Phytophthora in bio-control Purpureocillium lilacinum.</title>
        <authorList>
            <person name="Wang G."/>
            <person name="Liu Z."/>
            <person name="Lin R."/>
            <person name="Li E."/>
            <person name="Mao Z."/>
            <person name="Ling J."/>
            <person name="Yin W."/>
            <person name="Xie B."/>
        </authorList>
    </citation>
    <scope>NUCLEOTIDE SEQUENCE [LARGE SCALE GENOMIC DNA]</scope>
    <source>
        <strain evidence="3">PLBJ-1</strain>
        <strain evidence="4">PLFJ-1</strain>
    </source>
</reference>
<organism evidence="4 5">
    <name type="scientific">Purpureocillium lilacinum</name>
    <name type="common">Paecilomyces lilacinus</name>
    <dbReference type="NCBI Taxonomy" id="33203"/>
    <lineage>
        <taxon>Eukaryota</taxon>
        <taxon>Fungi</taxon>
        <taxon>Dikarya</taxon>
        <taxon>Ascomycota</taxon>
        <taxon>Pezizomycotina</taxon>
        <taxon>Sordariomycetes</taxon>
        <taxon>Hypocreomycetidae</taxon>
        <taxon>Hypocreales</taxon>
        <taxon>Ophiocordycipitaceae</taxon>
        <taxon>Purpureocillium</taxon>
    </lineage>
</organism>
<evidence type="ECO:0000313" key="5">
    <source>
        <dbReference type="Proteomes" id="UP000078340"/>
    </source>
</evidence>
<evidence type="ECO:0000313" key="3">
    <source>
        <dbReference type="EMBL" id="OAQ84382.1"/>
    </source>
</evidence>
<evidence type="ECO:0000256" key="1">
    <source>
        <dbReference type="SAM" id="MobiDB-lite"/>
    </source>
</evidence>
<accession>A0A179HMS3</accession>
<dbReference type="KEGG" id="plj:28887460"/>
<feature type="transmembrane region" description="Helical" evidence="2">
    <location>
        <begin position="16"/>
        <end position="39"/>
    </location>
</feature>
<dbReference type="InterPro" id="IPR016024">
    <property type="entry name" value="ARM-type_fold"/>
</dbReference>
<proteinExistence type="predicted"/>
<gene>
    <name evidence="3" type="ORF">VFPBJ_03150</name>
    <name evidence="4" type="ORF">VFPFJ_05331</name>
</gene>
<dbReference type="GeneID" id="28887460"/>
<comment type="caution">
    <text evidence="4">The sequence shown here is derived from an EMBL/GenBank/DDBJ whole genome shotgun (WGS) entry which is preliminary data.</text>
</comment>
<evidence type="ECO:0000313" key="4">
    <source>
        <dbReference type="EMBL" id="OAQ91172.1"/>
    </source>
</evidence>
<keyword evidence="2" id="KW-0812">Transmembrane</keyword>
<name>A0A179HMS3_PURLI</name>
<dbReference type="RefSeq" id="XP_018179891.1">
    <property type="nucleotide sequence ID" value="XM_018322411.1"/>
</dbReference>
<dbReference type="Proteomes" id="UP000078340">
    <property type="component" value="Unassembled WGS sequence"/>
</dbReference>
<dbReference type="STRING" id="33203.A0A179HMS3"/>
<dbReference type="AlphaFoldDB" id="A0A179HMS3"/>
<dbReference type="SUPFAM" id="SSF48371">
    <property type="entry name" value="ARM repeat"/>
    <property type="match status" value="1"/>
</dbReference>
<feature type="region of interest" description="Disordered" evidence="1">
    <location>
        <begin position="281"/>
        <end position="332"/>
    </location>
</feature>
<dbReference type="OMA" id="EPKTQYI"/>
<protein>
    <submittedName>
        <fullName evidence="4">Cytoskeleton-associated protein</fullName>
    </submittedName>
</protein>
<feature type="compositionally biased region" description="Basic and acidic residues" evidence="1">
    <location>
        <begin position="322"/>
        <end position="332"/>
    </location>
</feature>
<feature type="compositionally biased region" description="Basic and acidic residues" evidence="1">
    <location>
        <begin position="287"/>
        <end position="300"/>
    </location>
</feature>
<sequence>MGLASRLLSMARDERVILVAIGCATFGLVSTMVTALTLIRDDNEMPPSEPKTQYITQETEDALKDGTLEMLLNHPNYSIREVATKILCDRAINDPDTTDYLLYGITRPDYGERMRCLRALALLTGQTLGLDGLAKMNNEKAYRALVRSLELSLEDSEPPDLSNAHWDEYYLRDMAERFCLMFSLELINKYGATMLVKAQFVERWLAKQDWGEGPQERRRRFKDYMDLKSNRVVEIVNRIKHLKRGLRALEKAGLMDKDSSRRRIRELPDLIMEIEEEIVAEQPAEQQSRRTREHSAEERRLRRQHREAMVLNDGTRPLGRGDIIERDHGSPT</sequence>
<dbReference type="OrthoDB" id="5385189at2759"/>
<dbReference type="EMBL" id="LSBI01000004">
    <property type="protein sequence ID" value="OAQ91172.1"/>
    <property type="molecule type" value="Genomic_DNA"/>
</dbReference>